<feature type="transmembrane region" description="Helical" evidence="1">
    <location>
        <begin position="116"/>
        <end position="133"/>
    </location>
</feature>
<feature type="transmembrane region" description="Helical" evidence="1">
    <location>
        <begin position="188"/>
        <end position="211"/>
    </location>
</feature>
<organism evidence="2">
    <name type="scientific">Gracilinema caldarium</name>
    <dbReference type="NCBI Taxonomy" id="215591"/>
    <lineage>
        <taxon>Bacteria</taxon>
        <taxon>Pseudomonadati</taxon>
        <taxon>Spirochaetota</taxon>
        <taxon>Spirochaetia</taxon>
        <taxon>Spirochaetales</taxon>
        <taxon>Breznakiellaceae</taxon>
        <taxon>Gracilinema</taxon>
    </lineage>
</organism>
<dbReference type="PANTHER" id="PTHR36832">
    <property type="entry name" value="SLR1174 PROTEIN-RELATED"/>
    <property type="match status" value="1"/>
</dbReference>
<feature type="transmembrane region" description="Helical" evidence="1">
    <location>
        <begin position="145"/>
        <end position="176"/>
    </location>
</feature>
<keyword evidence="1" id="KW-0472">Membrane</keyword>
<dbReference type="InterPro" id="IPR010390">
    <property type="entry name" value="ABC-2_transporter-like"/>
</dbReference>
<keyword evidence="1" id="KW-1133">Transmembrane helix</keyword>
<feature type="transmembrane region" description="Helical" evidence="1">
    <location>
        <begin position="20"/>
        <end position="41"/>
    </location>
</feature>
<dbReference type="Pfam" id="PF06182">
    <property type="entry name" value="ABC2_membrane_6"/>
    <property type="match status" value="1"/>
</dbReference>
<dbReference type="EMBL" id="DSVL01000258">
    <property type="protein sequence ID" value="HFH29507.1"/>
    <property type="molecule type" value="Genomic_DNA"/>
</dbReference>
<gene>
    <name evidence="2" type="ORF">ENS59_08350</name>
</gene>
<comment type="caution">
    <text evidence="2">The sequence shown here is derived from an EMBL/GenBank/DDBJ whole genome shotgun (WGS) entry which is preliminary data.</text>
</comment>
<evidence type="ECO:0000256" key="1">
    <source>
        <dbReference type="SAM" id="Phobius"/>
    </source>
</evidence>
<feature type="transmembrane region" description="Helical" evidence="1">
    <location>
        <begin position="231"/>
        <end position="253"/>
    </location>
</feature>
<protein>
    <submittedName>
        <fullName evidence="2">Antibiotic ABC transporter permease</fullName>
    </submittedName>
</protein>
<feature type="transmembrane region" description="Helical" evidence="1">
    <location>
        <begin position="53"/>
        <end position="76"/>
    </location>
</feature>
<name>A0A7C3IJK3_9SPIR</name>
<accession>A0A7C3IJK3</accession>
<keyword evidence="1" id="KW-0812">Transmembrane</keyword>
<proteinExistence type="predicted"/>
<sequence>MRLKAYTPFTSAGIQSAIAYKWNFLGFFFGQIFFTFVMFFLWRAVFRHTPGGLIGGFTFLDMTIYIFVANITGFLADTDASYVVGEEIVQGSISMRLIKPVSFNLSILFTELGQKLIIITLVAIPVFLGLEWFRYSQSGHLEFSIATFTIYLVSVSLSYLVMFFFDVCFGYLAFIFKNLWGINMLKFGVLNFLSGGMVPLGLLPMAIQRALTVLPFASMRYTPVMIYTGKYQGLMILSALGTQILWVLLLYGLSSLIWKLTERHLTIQGG</sequence>
<reference evidence="2" key="1">
    <citation type="journal article" date="2020" name="mSystems">
        <title>Genome- and Community-Level Interaction Insights into Carbon Utilization and Element Cycling Functions of Hydrothermarchaeota in Hydrothermal Sediment.</title>
        <authorList>
            <person name="Zhou Z."/>
            <person name="Liu Y."/>
            <person name="Xu W."/>
            <person name="Pan J."/>
            <person name="Luo Z.H."/>
            <person name="Li M."/>
        </authorList>
    </citation>
    <scope>NUCLEOTIDE SEQUENCE [LARGE SCALE GENOMIC DNA]</scope>
    <source>
        <strain evidence="2">SpSt-503</strain>
    </source>
</reference>
<evidence type="ECO:0000313" key="2">
    <source>
        <dbReference type="EMBL" id="HFH29507.1"/>
    </source>
</evidence>
<dbReference type="AlphaFoldDB" id="A0A7C3IJK3"/>
<dbReference type="PANTHER" id="PTHR36832:SF1">
    <property type="entry name" value="SLR1174 PROTEIN"/>
    <property type="match status" value="1"/>
</dbReference>